<reference evidence="2 3" key="1">
    <citation type="submission" date="2019-09" db="EMBL/GenBank/DDBJ databases">
        <title>Chitinophaga ginsengihumi sp. nov., isolated from soil of ginseng rhizosphere.</title>
        <authorList>
            <person name="Lee J."/>
        </authorList>
    </citation>
    <scope>NUCLEOTIDE SEQUENCE [LARGE SCALE GENOMIC DNA]</scope>
    <source>
        <strain evidence="2 3">BN140078</strain>
    </source>
</reference>
<evidence type="ECO:0000313" key="2">
    <source>
        <dbReference type="EMBL" id="KAA2240779.1"/>
    </source>
</evidence>
<dbReference type="PANTHER" id="PTHR43861">
    <property type="entry name" value="TRANS-ACONITATE 2-METHYLTRANSFERASE-RELATED"/>
    <property type="match status" value="1"/>
</dbReference>
<organism evidence="2 3">
    <name type="scientific">Chitinophaga agrisoli</name>
    <dbReference type="NCBI Taxonomy" id="2607653"/>
    <lineage>
        <taxon>Bacteria</taxon>
        <taxon>Pseudomonadati</taxon>
        <taxon>Bacteroidota</taxon>
        <taxon>Chitinophagia</taxon>
        <taxon>Chitinophagales</taxon>
        <taxon>Chitinophagaceae</taxon>
        <taxon>Chitinophaga</taxon>
    </lineage>
</organism>
<evidence type="ECO:0000259" key="1">
    <source>
        <dbReference type="Pfam" id="PF08241"/>
    </source>
</evidence>
<reference evidence="2 3" key="2">
    <citation type="submission" date="2019-09" db="EMBL/GenBank/DDBJ databases">
        <authorList>
            <person name="Jin C."/>
        </authorList>
    </citation>
    <scope>NUCLEOTIDE SEQUENCE [LARGE SCALE GENOMIC DNA]</scope>
    <source>
        <strain evidence="2 3">BN140078</strain>
    </source>
</reference>
<keyword evidence="2" id="KW-0808">Transferase</keyword>
<dbReference type="RefSeq" id="WP_149841957.1">
    <property type="nucleotide sequence ID" value="NZ_VUOC01000004.1"/>
</dbReference>
<dbReference type="Gene3D" id="3.40.50.150">
    <property type="entry name" value="Vaccinia Virus protein VP39"/>
    <property type="match status" value="1"/>
</dbReference>
<proteinExistence type="predicted"/>
<gene>
    <name evidence="2" type="ORF">F0L74_32090</name>
</gene>
<feature type="domain" description="Methyltransferase type 11" evidence="1">
    <location>
        <begin position="25"/>
        <end position="119"/>
    </location>
</feature>
<accession>A0A5B2VRK5</accession>
<name>A0A5B2VRK5_9BACT</name>
<dbReference type="CDD" id="cd02440">
    <property type="entry name" value="AdoMet_MTases"/>
    <property type="match status" value="1"/>
</dbReference>
<dbReference type="Proteomes" id="UP000324611">
    <property type="component" value="Unassembled WGS sequence"/>
</dbReference>
<sequence length="174" mass="19329">MELKEAIALIKDGTIAPNGPVTWADLGCGSGLFTAALASMLADGSQLYAVDKQRVILNEAPFPEGVAVQPLQLDFVTNELPFQDLDGILMANSLHYVADQGGFIRQISRHMKENGRFIIVEYDTDAANRWVPYPLSYHKLLRLFHKEGFMDIQRLGERASVYGRANMYAVVVGR</sequence>
<protein>
    <submittedName>
        <fullName evidence="2">Class I SAM-dependent methyltransferase</fullName>
    </submittedName>
</protein>
<dbReference type="InterPro" id="IPR029063">
    <property type="entry name" value="SAM-dependent_MTases_sf"/>
</dbReference>
<dbReference type="AlphaFoldDB" id="A0A5B2VRK5"/>
<dbReference type="EMBL" id="VUOC01000004">
    <property type="protein sequence ID" value="KAA2240779.1"/>
    <property type="molecule type" value="Genomic_DNA"/>
</dbReference>
<dbReference type="InterPro" id="IPR013216">
    <property type="entry name" value="Methyltransf_11"/>
</dbReference>
<dbReference type="GO" id="GO:0032259">
    <property type="term" value="P:methylation"/>
    <property type="evidence" value="ECO:0007669"/>
    <property type="project" value="UniProtKB-KW"/>
</dbReference>
<dbReference type="SUPFAM" id="SSF53335">
    <property type="entry name" value="S-adenosyl-L-methionine-dependent methyltransferases"/>
    <property type="match status" value="1"/>
</dbReference>
<dbReference type="Pfam" id="PF08241">
    <property type="entry name" value="Methyltransf_11"/>
    <property type="match status" value="1"/>
</dbReference>
<keyword evidence="3" id="KW-1185">Reference proteome</keyword>
<evidence type="ECO:0000313" key="3">
    <source>
        <dbReference type="Proteomes" id="UP000324611"/>
    </source>
</evidence>
<keyword evidence="2" id="KW-0489">Methyltransferase</keyword>
<comment type="caution">
    <text evidence="2">The sequence shown here is derived from an EMBL/GenBank/DDBJ whole genome shotgun (WGS) entry which is preliminary data.</text>
</comment>
<dbReference type="GO" id="GO:0008757">
    <property type="term" value="F:S-adenosylmethionine-dependent methyltransferase activity"/>
    <property type="evidence" value="ECO:0007669"/>
    <property type="project" value="InterPro"/>
</dbReference>
<dbReference type="PANTHER" id="PTHR43861:SF1">
    <property type="entry name" value="TRANS-ACONITATE 2-METHYLTRANSFERASE"/>
    <property type="match status" value="1"/>
</dbReference>